<name>A0A834R978_SARSC</name>
<dbReference type="Proteomes" id="UP000070412">
    <property type="component" value="Unassembled WGS sequence"/>
</dbReference>
<dbReference type="EMBL" id="WVUK01000057">
    <property type="protein sequence ID" value="KAF7492079.1"/>
    <property type="molecule type" value="Genomic_DNA"/>
</dbReference>
<reference evidence="4" key="1">
    <citation type="journal article" date="2020" name="PLoS Negl. Trop. Dis.">
        <title>High-quality nuclear genome for Sarcoptes scabiei-A critical resource for a neglected parasite.</title>
        <authorList>
            <person name="Korhonen P.K."/>
            <person name="Gasser R.B."/>
            <person name="Ma G."/>
            <person name="Wang T."/>
            <person name="Stroehlein A.J."/>
            <person name="Young N.D."/>
            <person name="Ang C.S."/>
            <person name="Fernando D.D."/>
            <person name="Lu H.C."/>
            <person name="Taylor S."/>
            <person name="Reynolds S.L."/>
            <person name="Mofiz E."/>
            <person name="Najaraj S.H."/>
            <person name="Gowda H."/>
            <person name="Madugundu A."/>
            <person name="Renuse S."/>
            <person name="Holt D."/>
            <person name="Pandey A."/>
            <person name="Papenfuss A.T."/>
            <person name="Fischer K."/>
        </authorList>
    </citation>
    <scope>NUCLEOTIDE SEQUENCE [LARGE SCALE GENOMIC DNA]</scope>
</reference>
<sequence>MAINLTTVEENKEMVHTTTTTTVTAHSPTGEHPIVQIGNTNLVCKTKSIRINDDIGEVKVHIQGELDDKKAVFLTVHDIGFNHSSMKDFVNLDCFSEIRLRSVFIHVDVPGQHDDAEDLENFPTIQQIGEEVLLKILDDLGVSLCVGIADGAGANIMARFGLAHPHRVLGVVLINLVSSGVGFLESIKEKFFAKRRSSQQLCPEEIVSMHKLGHSATDGLKYLVDSYKSHIQKINPKNLQKFMTAYMNRKEILGLGKLDVLLVTGSRSPFCSGVEHIYAKCDKQKTSLLKVDNCVDVISQCPEKIVHSLLLFVKGLGFLTSLHLPGVPHGGETPPNKANLAAIGRRRTLSMEEYDIPRMRRLSLTNQSTPPK</sequence>
<dbReference type="SUPFAM" id="SSF53474">
    <property type="entry name" value="alpha/beta-Hydrolases"/>
    <property type="match status" value="1"/>
</dbReference>
<dbReference type="InterPro" id="IPR004142">
    <property type="entry name" value="NDRG"/>
</dbReference>
<reference evidence="2" key="2">
    <citation type="submission" date="2020-01" db="EMBL/GenBank/DDBJ databases">
        <authorList>
            <person name="Korhonen P.K.K."/>
            <person name="Guangxu M.G."/>
            <person name="Wang T.W."/>
            <person name="Stroehlein A.J.S."/>
            <person name="Young N.D."/>
            <person name="Ang C.-S.A."/>
            <person name="Fernando D.W.F."/>
            <person name="Lu H.L."/>
            <person name="Taylor S.T."/>
            <person name="Ehtesham M.E.M."/>
            <person name="Najaraj S.H.N."/>
            <person name="Harsha G.H.G."/>
            <person name="Madugundu A.M."/>
            <person name="Renuse S.R."/>
            <person name="Holt D.H."/>
            <person name="Pandey A.P."/>
            <person name="Papenfuss A.P."/>
            <person name="Gasser R.B.G."/>
            <person name="Fischer K.F."/>
        </authorList>
    </citation>
    <scope>NUCLEOTIDE SEQUENCE</scope>
    <source>
        <strain evidence="2">SSS_KF_BRIS2020</strain>
    </source>
</reference>
<organism evidence="2">
    <name type="scientific">Sarcoptes scabiei</name>
    <name type="common">Itch mite</name>
    <name type="synonym">Acarus scabiei</name>
    <dbReference type="NCBI Taxonomy" id="52283"/>
    <lineage>
        <taxon>Eukaryota</taxon>
        <taxon>Metazoa</taxon>
        <taxon>Ecdysozoa</taxon>
        <taxon>Arthropoda</taxon>
        <taxon>Chelicerata</taxon>
        <taxon>Arachnida</taxon>
        <taxon>Acari</taxon>
        <taxon>Acariformes</taxon>
        <taxon>Sarcoptiformes</taxon>
        <taxon>Astigmata</taxon>
        <taxon>Psoroptidia</taxon>
        <taxon>Sarcoptoidea</taxon>
        <taxon>Sarcoptidae</taxon>
        <taxon>Sarcoptinae</taxon>
        <taxon>Sarcoptes</taxon>
    </lineage>
</organism>
<dbReference type="InterPro" id="IPR029058">
    <property type="entry name" value="AB_hydrolase_fold"/>
</dbReference>
<dbReference type="EnsemblMetazoa" id="SSS_7503s_mrna">
    <property type="protein sequence ID" value="KAF7492079.1"/>
    <property type="gene ID" value="SSS_7503"/>
</dbReference>
<keyword evidence="4" id="KW-1185">Reference proteome</keyword>
<gene>
    <name evidence="2" type="ORF">SSS_7503</name>
</gene>
<dbReference type="PANTHER" id="PTHR11034">
    <property type="entry name" value="N-MYC DOWNSTREAM REGULATED"/>
    <property type="match status" value="1"/>
</dbReference>
<dbReference type="Pfam" id="PF03096">
    <property type="entry name" value="Ndr"/>
    <property type="match status" value="1"/>
</dbReference>
<dbReference type="Gene3D" id="3.40.50.1820">
    <property type="entry name" value="alpha/beta hydrolase"/>
    <property type="match status" value="1"/>
</dbReference>
<dbReference type="OMA" id="TTHKSMN"/>
<evidence type="ECO:0000313" key="3">
    <source>
        <dbReference type="EnsemblMetazoa" id="KAF7492079.1"/>
    </source>
</evidence>
<protein>
    <submittedName>
        <fullName evidence="2 3">Uncharacterized protein</fullName>
    </submittedName>
</protein>
<evidence type="ECO:0000313" key="2">
    <source>
        <dbReference type="EMBL" id="KAF7492079.1"/>
    </source>
</evidence>
<dbReference type="OrthoDB" id="191979at2759"/>
<reference evidence="3" key="3">
    <citation type="submission" date="2022-06" db="UniProtKB">
        <authorList>
            <consortium name="EnsemblMetazoa"/>
        </authorList>
    </citation>
    <scope>IDENTIFICATION</scope>
</reference>
<evidence type="ECO:0000313" key="4">
    <source>
        <dbReference type="Proteomes" id="UP000070412"/>
    </source>
</evidence>
<dbReference type="AlphaFoldDB" id="A0A834R978"/>
<comment type="similarity">
    <text evidence="1">Belongs to the NDRG family.</text>
</comment>
<proteinExistence type="inferred from homology"/>
<evidence type="ECO:0000256" key="1">
    <source>
        <dbReference type="ARBA" id="ARBA00005598"/>
    </source>
</evidence>
<accession>A0A834R978</accession>